<dbReference type="PANTHER" id="PTHR31286:SF62">
    <property type="entry name" value="ZINC FINGER, CCHC-TYPE-LIKE PROTEIN"/>
    <property type="match status" value="1"/>
</dbReference>
<reference evidence="2" key="1">
    <citation type="submission" date="2018-02" db="EMBL/GenBank/DDBJ databases">
        <authorList>
            <person name="Cohen D.B."/>
            <person name="Kent A.D."/>
        </authorList>
    </citation>
    <scope>NUCLEOTIDE SEQUENCE</scope>
</reference>
<feature type="domain" description="Zinc knuckle CX2CX4HX4C" evidence="1">
    <location>
        <begin position="114"/>
        <end position="161"/>
    </location>
</feature>
<accession>A0A2N9IKD1</accession>
<sequence length="215" mass="24644">MWQRLSLNEIEGDRFNLGSSTQMVSYSLAAKFYTRRVINVEAVTRTFKPLWRTERGFSVRDMGDNILLSIIFPILSLKKEVAEGLGRGIGEVMKSTEFDEELGGGRVMRLRVRVDINKPLCRGRKIVLANGKEGWAAFKYERLPNFCYWCGLVTHGEKDCALWLRNQTTLGKRDQGYGAWMKAEVERPNRKVKIHVEGRATQFGREARKPAEEGQ</sequence>
<proteinExistence type="predicted"/>
<organism evidence="2">
    <name type="scientific">Fagus sylvatica</name>
    <name type="common">Beechnut</name>
    <dbReference type="NCBI Taxonomy" id="28930"/>
    <lineage>
        <taxon>Eukaryota</taxon>
        <taxon>Viridiplantae</taxon>
        <taxon>Streptophyta</taxon>
        <taxon>Embryophyta</taxon>
        <taxon>Tracheophyta</taxon>
        <taxon>Spermatophyta</taxon>
        <taxon>Magnoliopsida</taxon>
        <taxon>eudicotyledons</taxon>
        <taxon>Gunneridae</taxon>
        <taxon>Pentapetalae</taxon>
        <taxon>rosids</taxon>
        <taxon>fabids</taxon>
        <taxon>Fagales</taxon>
        <taxon>Fagaceae</taxon>
        <taxon>Fagus</taxon>
    </lineage>
</organism>
<evidence type="ECO:0000259" key="1">
    <source>
        <dbReference type="Pfam" id="PF14392"/>
    </source>
</evidence>
<dbReference type="PANTHER" id="PTHR31286">
    <property type="entry name" value="GLYCINE-RICH CELL WALL STRUCTURAL PROTEIN 1.8-LIKE"/>
    <property type="match status" value="1"/>
</dbReference>
<dbReference type="AlphaFoldDB" id="A0A2N9IKD1"/>
<protein>
    <recommendedName>
        <fullName evidence="1">Zinc knuckle CX2CX4HX4C domain-containing protein</fullName>
    </recommendedName>
</protein>
<gene>
    <name evidence="2" type="ORF">FSB_LOCUS52810</name>
</gene>
<name>A0A2N9IKD1_FAGSY</name>
<dbReference type="EMBL" id="OIVN01006037">
    <property type="protein sequence ID" value="SPD24928.1"/>
    <property type="molecule type" value="Genomic_DNA"/>
</dbReference>
<dbReference type="InterPro" id="IPR040256">
    <property type="entry name" value="At4g02000-like"/>
</dbReference>
<evidence type="ECO:0000313" key="2">
    <source>
        <dbReference type="EMBL" id="SPD24928.1"/>
    </source>
</evidence>
<dbReference type="InterPro" id="IPR025836">
    <property type="entry name" value="Zn_knuckle_CX2CX4HX4C"/>
</dbReference>
<dbReference type="Pfam" id="PF14392">
    <property type="entry name" value="zf-CCHC_4"/>
    <property type="match status" value="1"/>
</dbReference>